<dbReference type="CDD" id="cd04186">
    <property type="entry name" value="GT_2_like_c"/>
    <property type="match status" value="1"/>
</dbReference>
<organism evidence="5 6">
    <name type="scientific">Cloacibacterium rupense</name>
    <dbReference type="NCBI Taxonomy" id="517423"/>
    <lineage>
        <taxon>Bacteria</taxon>
        <taxon>Pseudomonadati</taxon>
        <taxon>Bacteroidota</taxon>
        <taxon>Flavobacteriia</taxon>
        <taxon>Flavobacteriales</taxon>
        <taxon>Weeksellaceae</taxon>
    </lineage>
</organism>
<comment type="caution">
    <text evidence="5">The sequence shown here is derived from an EMBL/GenBank/DDBJ whole genome shotgun (WGS) entry which is preliminary data.</text>
</comment>
<accession>A0ABQ2NNI7</accession>
<dbReference type="PANTHER" id="PTHR43179:SF12">
    <property type="entry name" value="GALACTOFURANOSYLTRANSFERASE GLFT2"/>
    <property type="match status" value="1"/>
</dbReference>
<keyword evidence="3 5" id="KW-0808">Transferase</keyword>
<dbReference type="Gene3D" id="3.90.550.10">
    <property type="entry name" value="Spore Coat Polysaccharide Biosynthesis Protein SpsA, Chain A"/>
    <property type="match status" value="1"/>
</dbReference>
<name>A0ABQ2NNI7_9FLAO</name>
<feature type="domain" description="Glycosyltransferase 2-like" evidence="4">
    <location>
        <begin position="6"/>
        <end position="123"/>
    </location>
</feature>
<evidence type="ECO:0000256" key="2">
    <source>
        <dbReference type="ARBA" id="ARBA00022676"/>
    </source>
</evidence>
<reference evidence="6" key="1">
    <citation type="journal article" date="2019" name="Int. J. Syst. Evol. Microbiol.">
        <title>The Global Catalogue of Microorganisms (GCM) 10K type strain sequencing project: providing services to taxonomists for standard genome sequencing and annotation.</title>
        <authorList>
            <consortium name="The Broad Institute Genomics Platform"/>
            <consortium name="The Broad Institute Genome Sequencing Center for Infectious Disease"/>
            <person name="Wu L."/>
            <person name="Ma J."/>
        </authorList>
    </citation>
    <scope>NUCLEOTIDE SEQUENCE [LARGE SCALE GENOMIC DNA]</scope>
    <source>
        <strain evidence="6">CGMCC 1.7656</strain>
    </source>
</reference>
<dbReference type="RefSeq" id="WP_188618417.1">
    <property type="nucleotide sequence ID" value="NZ_BMLV01000006.1"/>
</dbReference>
<evidence type="ECO:0000256" key="1">
    <source>
        <dbReference type="ARBA" id="ARBA00006739"/>
    </source>
</evidence>
<comment type="similarity">
    <text evidence="1">Belongs to the glycosyltransferase 2 family.</text>
</comment>
<dbReference type="InterPro" id="IPR029044">
    <property type="entry name" value="Nucleotide-diphossugar_trans"/>
</dbReference>
<keyword evidence="6" id="KW-1185">Reference proteome</keyword>
<sequence length="320" mass="36852">MKTAIAILNWNGKHWLEKFLPNVILHSQDANIYVIDNASTDDSVTFLEKSFPSVKIIKNEKNTGFAGGYNEGLKHISEDIYCLLNSDVEVTENWIEPILELFKTQPEIAAIQPKIRSFEADQYFEFAGAGGGLIDNLGYPYCRGRVFENLEEDKGQYDDETEIFWASGCALFIRKEDYWSMNGLDERFFAHQEEIDLCWRLKNAGRKIYYCGKSTVFHVGGGTLNKQSPQKTYLNIRNNLSMLLKNLPFAALLWVIPARLILDGVAGVYFGLKDGFPHLWAVIRAHFGFYAQAPKTWKLRNTSQIKDYYQTKWLIFKHFL</sequence>
<protein>
    <submittedName>
        <fullName evidence="5">Glycosyl transferase family 2</fullName>
    </submittedName>
</protein>
<gene>
    <name evidence="5" type="ORF">GCM10010992_24460</name>
</gene>
<evidence type="ECO:0000256" key="3">
    <source>
        <dbReference type="ARBA" id="ARBA00022679"/>
    </source>
</evidence>
<dbReference type="PANTHER" id="PTHR43179">
    <property type="entry name" value="RHAMNOSYLTRANSFERASE WBBL"/>
    <property type="match status" value="1"/>
</dbReference>
<proteinExistence type="inferred from homology"/>
<evidence type="ECO:0000313" key="6">
    <source>
        <dbReference type="Proteomes" id="UP000620064"/>
    </source>
</evidence>
<dbReference type="EMBL" id="BMLV01000006">
    <property type="protein sequence ID" value="GGP05997.1"/>
    <property type="molecule type" value="Genomic_DNA"/>
</dbReference>
<dbReference type="InterPro" id="IPR001173">
    <property type="entry name" value="Glyco_trans_2-like"/>
</dbReference>
<evidence type="ECO:0000259" key="4">
    <source>
        <dbReference type="Pfam" id="PF00535"/>
    </source>
</evidence>
<dbReference type="GO" id="GO:0016740">
    <property type="term" value="F:transferase activity"/>
    <property type="evidence" value="ECO:0007669"/>
    <property type="project" value="UniProtKB-KW"/>
</dbReference>
<dbReference type="Pfam" id="PF00535">
    <property type="entry name" value="Glycos_transf_2"/>
    <property type="match status" value="1"/>
</dbReference>
<evidence type="ECO:0000313" key="5">
    <source>
        <dbReference type="EMBL" id="GGP05997.1"/>
    </source>
</evidence>
<dbReference type="SUPFAM" id="SSF53448">
    <property type="entry name" value="Nucleotide-diphospho-sugar transferases"/>
    <property type="match status" value="1"/>
</dbReference>
<keyword evidence="2" id="KW-0328">Glycosyltransferase</keyword>
<dbReference type="Proteomes" id="UP000620064">
    <property type="component" value="Unassembled WGS sequence"/>
</dbReference>